<evidence type="ECO:0000256" key="1">
    <source>
        <dbReference type="SAM" id="Phobius"/>
    </source>
</evidence>
<feature type="transmembrane region" description="Helical" evidence="1">
    <location>
        <begin position="12"/>
        <end position="31"/>
    </location>
</feature>
<keyword evidence="1" id="KW-0472">Membrane</keyword>
<dbReference type="HOGENOM" id="CLU_1989017_0_0_9"/>
<keyword evidence="3" id="KW-1185">Reference proteome</keyword>
<dbReference type="STRING" id="485916.Dtox_2704"/>
<dbReference type="AlphaFoldDB" id="C8W187"/>
<evidence type="ECO:0000313" key="3">
    <source>
        <dbReference type="Proteomes" id="UP000002217"/>
    </source>
</evidence>
<keyword evidence="1" id="KW-0812">Transmembrane</keyword>
<evidence type="ECO:0000313" key="2">
    <source>
        <dbReference type="EMBL" id="ACV63483.1"/>
    </source>
</evidence>
<dbReference type="KEGG" id="dae:Dtox_2704"/>
<dbReference type="EMBL" id="CP001720">
    <property type="protein sequence ID" value="ACV63483.1"/>
    <property type="molecule type" value="Genomic_DNA"/>
</dbReference>
<dbReference type="Proteomes" id="UP000002217">
    <property type="component" value="Chromosome"/>
</dbReference>
<sequence length="125" mass="14264">MSKRNEQGYSILDTMMAGLILVVVLIPLVNLQPKIVNLTASAEKYNTAIFLAQGKIEEMKAMPYDRLSGELPRGENRFPFNGYENYIYTLKIDDEQYGLKTITVTVFYQEAGAERNISLIAERHR</sequence>
<gene>
    <name evidence="2" type="ordered locus">Dtox_2704</name>
</gene>
<keyword evidence="1" id="KW-1133">Transmembrane helix</keyword>
<dbReference type="eggNOG" id="COG4967">
    <property type="taxonomic scope" value="Bacteria"/>
</dbReference>
<reference evidence="2 3" key="1">
    <citation type="journal article" date="2009" name="Stand. Genomic Sci.">
        <title>Complete genome sequence of Desulfotomaculum acetoxidans type strain (5575).</title>
        <authorList>
            <person name="Spring S."/>
            <person name="Lapidus A."/>
            <person name="Schroder M."/>
            <person name="Gleim D."/>
            <person name="Sims D."/>
            <person name="Meincke L."/>
            <person name="Glavina Del Rio T."/>
            <person name="Tice H."/>
            <person name="Copeland A."/>
            <person name="Cheng J.F."/>
            <person name="Lucas S."/>
            <person name="Chen F."/>
            <person name="Nolan M."/>
            <person name="Bruce D."/>
            <person name="Goodwin L."/>
            <person name="Pitluck S."/>
            <person name="Ivanova N."/>
            <person name="Mavromatis K."/>
            <person name="Mikhailova N."/>
            <person name="Pati A."/>
            <person name="Chen A."/>
            <person name="Palaniappan K."/>
            <person name="Land M."/>
            <person name="Hauser L."/>
            <person name="Chang Y.J."/>
            <person name="Jeffries C.D."/>
            <person name="Chain P."/>
            <person name="Saunders E."/>
            <person name="Brettin T."/>
            <person name="Detter J.C."/>
            <person name="Goker M."/>
            <person name="Bristow J."/>
            <person name="Eisen J.A."/>
            <person name="Markowitz V."/>
            <person name="Hugenholtz P."/>
            <person name="Kyrpides N.C."/>
            <person name="Klenk H.P."/>
            <person name="Han C."/>
        </authorList>
    </citation>
    <scope>NUCLEOTIDE SEQUENCE [LARGE SCALE GENOMIC DNA]</scope>
    <source>
        <strain evidence="3">ATCC 49208 / DSM 771 / VKM B-1644</strain>
    </source>
</reference>
<accession>C8W187</accession>
<organism evidence="2 3">
    <name type="scientific">Desulfofarcimen acetoxidans (strain ATCC 49208 / DSM 771 / KCTC 5769 / VKM B-1644 / 5575)</name>
    <name type="common">Desulfotomaculum acetoxidans</name>
    <dbReference type="NCBI Taxonomy" id="485916"/>
    <lineage>
        <taxon>Bacteria</taxon>
        <taxon>Bacillati</taxon>
        <taxon>Bacillota</taxon>
        <taxon>Clostridia</taxon>
        <taxon>Eubacteriales</taxon>
        <taxon>Peptococcaceae</taxon>
        <taxon>Desulfofarcimen</taxon>
    </lineage>
</organism>
<proteinExistence type="predicted"/>
<name>C8W187_DESAS</name>
<dbReference type="RefSeq" id="WP_015758177.1">
    <property type="nucleotide sequence ID" value="NC_013216.1"/>
</dbReference>
<dbReference type="OrthoDB" id="1787228at2"/>
<protein>
    <submittedName>
        <fullName evidence="2">Uncharacterized protein</fullName>
    </submittedName>
</protein>